<evidence type="ECO:0000256" key="4">
    <source>
        <dbReference type="SAM" id="Coils"/>
    </source>
</evidence>
<organism evidence="5 6">
    <name type="scientific">Papaver nudicaule</name>
    <name type="common">Iceland poppy</name>
    <dbReference type="NCBI Taxonomy" id="74823"/>
    <lineage>
        <taxon>Eukaryota</taxon>
        <taxon>Viridiplantae</taxon>
        <taxon>Streptophyta</taxon>
        <taxon>Embryophyta</taxon>
        <taxon>Tracheophyta</taxon>
        <taxon>Spermatophyta</taxon>
        <taxon>Magnoliopsida</taxon>
        <taxon>Ranunculales</taxon>
        <taxon>Papaveraceae</taxon>
        <taxon>Papaveroideae</taxon>
        <taxon>Papaver</taxon>
    </lineage>
</organism>
<evidence type="ECO:0000313" key="6">
    <source>
        <dbReference type="Proteomes" id="UP001177140"/>
    </source>
</evidence>
<dbReference type="Proteomes" id="UP001177140">
    <property type="component" value="Unassembled WGS sequence"/>
</dbReference>
<dbReference type="AlphaFoldDB" id="A0AA41VQ21"/>
<evidence type="ECO:0000313" key="5">
    <source>
        <dbReference type="EMBL" id="MCL7045190.1"/>
    </source>
</evidence>
<dbReference type="EMBL" id="JAJJMA010266886">
    <property type="protein sequence ID" value="MCL7045190.1"/>
    <property type="molecule type" value="Genomic_DNA"/>
</dbReference>
<dbReference type="InterPro" id="IPR037231">
    <property type="entry name" value="NAP-like_sf"/>
</dbReference>
<dbReference type="GO" id="GO:0005634">
    <property type="term" value="C:nucleus"/>
    <property type="evidence" value="ECO:0007669"/>
    <property type="project" value="InterPro"/>
</dbReference>
<dbReference type="InterPro" id="IPR002164">
    <property type="entry name" value="NAP_family"/>
</dbReference>
<evidence type="ECO:0000256" key="1">
    <source>
        <dbReference type="ARBA" id="ARBA00009947"/>
    </source>
</evidence>
<dbReference type="PANTHER" id="PTHR11875">
    <property type="entry name" value="TESTIS-SPECIFIC Y-ENCODED PROTEIN"/>
    <property type="match status" value="1"/>
</dbReference>
<dbReference type="GO" id="GO:0006334">
    <property type="term" value="P:nucleosome assembly"/>
    <property type="evidence" value="ECO:0007669"/>
    <property type="project" value="InterPro"/>
</dbReference>
<comment type="caution">
    <text evidence="5">The sequence shown here is derived from an EMBL/GenBank/DDBJ whole genome shotgun (WGS) entry which is preliminary data.</text>
</comment>
<evidence type="ECO:0000256" key="2">
    <source>
        <dbReference type="ARBA" id="ARBA00023186"/>
    </source>
</evidence>
<comment type="similarity">
    <text evidence="1 3">Belongs to the nucleosome assembly protein (NAP) family.</text>
</comment>
<dbReference type="GO" id="GO:0000724">
    <property type="term" value="P:double-strand break repair via homologous recombination"/>
    <property type="evidence" value="ECO:0007669"/>
    <property type="project" value="UniProtKB-ARBA"/>
</dbReference>
<name>A0AA41VQ21_PAPNU</name>
<keyword evidence="6" id="KW-1185">Reference proteome</keyword>
<dbReference type="GO" id="GO:0042393">
    <property type="term" value="F:histone binding"/>
    <property type="evidence" value="ECO:0007669"/>
    <property type="project" value="UniProtKB-ARBA"/>
</dbReference>
<proteinExistence type="inferred from homology"/>
<sequence length="477" mass="56051">MELPLDGALQFLDQIMEIQKEIDEVNEKEYNAKLKLRDELEDKLRWDEKNGCLRHPHITQSQQCLFDERREHVKLIPDFWATALFGDGVLVDYYMNEEERKLFKKYLKSVDVIYHGNAKSGYTIELNMDANPYFENNTLTKTFRFCRKGFSSESGTAIRWKKDKDIESFAEKEGTQSNTDKPSFFKWFREGSEKLRDLVAEEIVMDFWPNAHEYYFYGKDRCAGETLEVDITGTLSKLTTIKEKLQAAERQATKERQTMQMEYDLVLVNGEREVHKECESLRGRIYDRRSKIIKNIDHFWLIAFLSHYALHLLLNMEDLMILKFLNSVNVKETEDEEGVMSGYTITLNFGENPYFKNETLTKNISYTVISEDPLKDYSDCQVKVCVSNIQWKDGKDITTRNQKGFTDADRSFFTWFCDLGCVEMEAYDEVANLIKQDFWPNAGKYFVNGNLNDEKEVDFAGIHKIEYFTSSLRAFYL</sequence>
<dbReference type="Gene3D" id="3.30.1120.90">
    <property type="entry name" value="Nucleosome assembly protein"/>
    <property type="match status" value="2"/>
</dbReference>
<protein>
    <submittedName>
        <fullName evidence="5">Uncharacterized protein</fullName>
    </submittedName>
</protein>
<gene>
    <name evidence="5" type="ORF">MKW94_027781</name>
</gene>
<feature type="coiled-coil region" evidence="4">
    <location>
        <begin position="235"/>
        <end position="262"/>
    </location>
</feature>
<dbReference type="Pfam" id="PF00956">
    <property type="entry name" value="NAP"/>
    <property type="match status" value="2"/>
</dbReference>
<keyword evidence="4" id="KW-0175">Coiled coil</keyword>
<accession>A0AA41VQ21</accession>
<dbReference type="SUPFAM" id="SSF143113">
    <property type="entry name" value="NAP-like"/>
    <property type="match status" value="2"/>
</dbReference>
<evidence type="ECO:0000256" key="3">
    <source>
        <dbReference type="RuleBase" id="RU003876"/>
    </source>
</evidence>
<keyword evidence="2" id="KW-0143">Chaperone</keyword>
<reference evidence="5" key="1">
    <citation type="submission" date="2022-03" db="EMBL/GenBank/DDBJ databases">
        <title>A functionally conserved STORR gene fusion in Papaver species that diverged 16.8 million years ago.</title>
        <authorList>
            <person name="Catania T."/>
        </authorList>
    </citation>
    <scope>NUCLEOTIDE SEQUENCE</scope>
    <source>
        <strain evidence="5">S-191538</strain>
    </source>
</reference>